<dbReference type="Proteomes" id="UP001631969">
    <property type="component" value="Unassembled WGS sequence"/>
</dbReference>
<evidence type="ECO:0000313" key="2">
    <source>
        <dbReference type="Proteomes" id="UP001631969"/>
    </source>
</evidence>
<evidence type="ECO:0000313" key="1">
    <source>
        <dbReference type="EMBL" id="MFM9326852.1"/>
    </source>
</evidence>
<organism evidence="1 2">
    <name type="scientific">Paenibacillus mesotrionivorans</name>
    <dbReference type="NCBI Taxonomy" id="3160968"/>
    <lineage>
        <taxon>Bacteria</taxon>
        <taxon>Bacillati</taxon>
        <taxon>Bacillota</taxon>
        <taxon>Bacilli</taxon>
        <taxon>Bacillales</taxon>
        <taxon>Paenibacillaceae</taxon>
        <taxon>Paenibacillus</taxon>
    </lineage>
</organism>
<gene>
    <name evidence="1" type="ORF">ACI1P1_00935</name>
</gene>
<comment type="caution">
    <text evidence="1">The sequence shown here is derived from an EMBL/GenBank/DDBJ whole genome shotgun (WGS) entry which is preliminary data.</text>
</comment>
<reference evidence="1" key="1">
    <citation type="submission" date="2024-12" db="EMBL/GenBank/DDBJ databases">
        <authorList>
            <person name="Wu N."/>
        </authorList>
    </citation>
    <scope>NUCLEOTIDE SEQUENCE</scope>
    <source>
        <strain evidence="1">P15</strain>
    </source>
</reference>
<sequence length="154" mass="16676">MIIQISAAVLTVAVVVLIVALVRTLKEARAALNKIGMLTDETRIQLNALSGEVKETIQGVNDVTYDVKTKMAELHSAFQTIGEIGRMAAGATLTIRQTAASVSRTLRHKLDEKKETAEATKSNLAAWLLTAGKFVQNLNGSKRSEDSKRLTART</sequence>
<keyword evidence="2" id="KW-1185">Reference proteome</keyword>
<accession>A0ACC7NUV1</accession>
<protein>
    <submittedName>
        <fullName evidence="1">DUF948 domain-containing protein</fullName>
    </submittedName>
</protein>
<name>A0ACC7NUV1_9BACL</name>
<proteinExistence type="predicted"/>
<dbReference type="EMBL" id="JBJURJ010000001">
    <property type="protein sequence ID" value="MFM9326852.1"/>
    <property type="molecule type" value="Genomic_DNA"/>
</dbReference>